<evidence type="ECO:0000259" key="4">
    <source>
        <dbReference type="Pfam" id="PF00264"/>
    </source>
</evidence>
<dbReference type="InterPro" id="IPR008922">
    <property type="entry name" value="Di-copper_centre_dom_sf"/>
</dbReference>
<feature type="domain" description="Tyrosinase copper-binding" evidence="4">
    <location>
        <begin position="259"/>
        <end position="436"/>
    </location>
</feature>
<keyword evidence="3" id="KW-0812">Transmembrane</keyword>
<dbReference type="InterPro" id="IPR002227">
    <property type="entry name" value="Tyrosinase_Cu-bd"/>
</dbReference>
<dbReference type="PROSITE" id="PS00018">
    <property type="entry name" value="EF_HAND_1"/>
    <property type="match status" value="1"/>
</dbReference>
<dbReference type="GO" id="GO:0016491">
    <property type="term" value="F:oxidoreductase activity"/>
    <property type="evidence" value="ECO:0007669"/>
    <property type="project" value="InterPro"/>
</dbReference>
<accession>A0A6C0HAV6</accession>
<dbReference type="AlphaFoldDB" id="A0A6C0HAV6"/>
<proteinExistence type="predicted"/>
<evidence type="ECO:0000256" key="3">
    <source>
        <dbReference type="SAM" id="Phobius"/>
    </source>
</evidence>
<evidence type="ECO:0000256" key="1">
    <source>
        <dbReference type="ARBA" id="ARBA00022723"/>
    </source>
</evidence>
<sequence length="724" mass="83280">MLIKKYEGYEAIKDTKYTNEVNRIYNTSLDDYETAVDFLEEVTYAAVLPPIQKKWNRRGFAICFLVSIFISTLTITLYTMFKYKTNKATSIASPTNAYTSGSTYTYTDKINITATNEYGEYAGANYEWLVDKHLAEPYKTTVFTINEENNISGEIVWKWTQENEADVWGNSIEKVFTNTGKYELLLIGMNTKNETILTQTIPVIVKYVKRELRQLTNEDRHRFLHAASKIWKYTTDEGRDKYGDKFTGINELVEEHALASNDIKCDQFHEGSGFFTHHFAITQTFEAALRSIDPSVTLPYWDFTIEGQEITDADESPSYFLEITPFLNDKWFGSTDENGHVQDSKFAFAKMPKVTDESIVEPNSYGYIRSYWNNNNDEYAVRHLFDVCGVEPTNKRIPNCQTHFKILNVTTLSDFQILSPNDGHGTVHVQLGGMGGDCIETYQNFTDTWSELLDAEMTADEIMSHGYSMDEWAWGTKGARRTMLENMVMGEYFHVYKSLWRSHMCSRDGTPNLLVCPENCDENTSPDDCKCQVEALVNGTTDWENVYACILSGHSQMVFNKIFPEEFIIDMVYMLSTMSSIEGEMLESSSPIDILFWVIHPTIERLLSAKRVNAYVDYGGSQIYRWSTRDGSEETWYSFSYFSLEENENKYWTEAYTCTGHDANDAALPSSLPWLDGFEELADTDGDGIITNWEYYLAINPNNEDGLDYIFADFEWNHCQDKIV</sequence>
<feature type="transmembrane region" description="Helical" evidence="3">
    <location>
        <begin position="60"/>
        <end position="81"/>
    </location>
</feature>
<organism evidence="5">
    <name type="scientific">viral metagenome</name>
    <dbReference type="NCBI Taxonomy" id="1070528"/>
    <lineage>
        <taxon>unclassified sequences</taxon>
        <taxon>metagenomes</taxon>
        <taxon>organismal metagenomes</taxon>
    </lineage>
</organism>
<dbReference type="InterPro" id="IPR018247">
    <property type="entry name" value="EF_Hand_1_Ca_BS"/>
</dbReference>
<reference evidence="5" key="1">
    <citation type="journal article" date="2020" name="Nature">
        <title>Giant virus diversity and host interactions through global metagenomics.</title>
        <authorList>
            <person name="Schulz F."/>
            <person name="Roux S."/>
            <person name="Paez-Espino D."/>
            <person name="Jungbluth S."/>
            <person name="Walsh D.A."/>
            <person name="Denef V.J."/>
            <person name="McMahon K.D."/>
            <person name="Konstantinidis K.T."/>
            <person name="Eloe-Fadrosh E.A."/>
            <person name="Kyrpides N.C."/>
            <person name="Woyke T."/>
        </authorList>
    </citation>
    <scope>NUCLEOTIDE SEQUENCE</scope>
    <source>
        <strain evidence="5">GVMAG-M-3300023179-90</strain>
    </source>
</reference>
<dbReference type="PANTHER" id="PTHR11474">
    <property type="entry name" value="TYROSINASE FAMILY MEMBER"/>
    <property type="match status" value="1"/>
</dbReference>
<keyword evidence="2" id="KW-0186">Copper</keyword>
<name>A0A6C0HAV6_9ZZZZ</name>
<keyword evidence="3" id="KW-1133">Transmembrane helix</keyword>
<dbReference type="GO" id="GO:0046872">
    <property type="term" value="F:metal ion binding"/>
    <property type="evidence" value="ECO:0007669"/>
    <property type="project" value="UniProtKB-KW"/>
</dbReference>
<protein>
    <recommendedName>
        <fullName evidence="4">Tyrosinase copper-binding domain-containing protein</fullName>
    </recommendedName>
</protein>
<dbReference type="SUPFAM" id="SSF48056">
    <property type="entry name" value="Di-copper centre-containing domain"/>
    <property type="match status" value="1"/>
</dbReference>
<dbReference type="EMBL" id="MN739921">
    <property type="protein sequence ID" value="QHT77742.1"/>
    <property type="molecule type" value="Genomic_DNA"/>
</dbReference>
<dbReference type="Gene3D" id="1.10.1280.10">
    <property type="entry name" value="Di-copper center containing domain from catechol oxidase"/>
    <property type="match status" value="1"/>
</dbReference>
<dbReference type="Pfam" id="PF00264">
    <property type="entry name" value="Tyrosinase"/>
    <property type="match status" value="1"/>
</dbReference>
<dbReference type="InterPro" id="IPR050316">
    <property type="entry name" value="Tyrosinase/Hemocyanin"/>
</dbReference>
<dbReference type="PANTHER" id="PTHR11474:SF126">
    <property type="entry name" value="TYROSINASE-LIKE PROTEIN TYR-1-RELATED"/>
    <property type="match status" value="1"/>
</dbReference>
<keyword evidence="1" id="KW-0479">Metal-binding</keyword>
<evidence type="ECO:0000313" key="5">
    <source>
        <dbReference type="EMBL" id="QHT77742.1"/>
    </source>
</evidence>
<evidence type="ECO:0000256" key="2">
    <source>
        <dbReference type="ARBA" id="ARBA00023008"/>
    </source>
</evidence>
<keyword evidence="3" id="KW-0472">Membrane</keyword>